<dbReference type="GO" id="GO:0031146">
    <property type="term" value="P:SCF-dependent proteasomal ubiquitin-dependent protein catabolic process"/>
    <property type="evidence" value="ECO:0007669"/>
    <property type="project" value="TreeGrafter"/>
</dbReference>
<keyword evidence="2" id="KW-1185">Reference proteome</keyword>
<dbReference type="OrthoDB" id="2398929at2759"/>
<dbReference type="Proteomes" id="UP000193498">
    <property type="component" value="Unassembled WGS sequence"/>
</dbReference>
<evidence type="ECO:0000313" key="2">
    <source>
        <dbReference type="Proteomes" id="UP000193498"/>
    </source>
</evidence>
<dbReference type="InParanoid" id="A0A1Y1XWJ9"/>
<evidence type="ECO:0008006" key="3">
    <source>
        <dbReference type="Google" id="ProtNLM"/>
    </source>
</evidence>
<name>A0A1Y1XWJ9_9FUNG</name>
<dbReference type="InterPro" id="IPR032675">
    <property type="entry name" value="LRR_dom_sf"/>
</dbReference>
<protein>
    <recommendedName>
        <fullName evidence="3">RNI-like protein</fullName>
    </recommendedName>
</protein>
<dbReference type="GO" id="GO:0019005">
    <property type="term" value="C:SCF ubiquitin ligase complex"/>
    <property type="evidence" value="ECO:0007669"/>
    <property type="project" value="TreeGrafter"/>
</dbReference>
<dbReference type="AlphaFoldDB" id="A0A1Y1XWJ9"/>
<dbReference type="EMBL" id="MCFE01000426">
    <property type="protein sequence ID" value="ORX89724.1"/>
    <property type="molecule type" value="Genomic_DNA"/>
</dbReference>
<reference evidence="1 2" key="1">
    <citation type="submission" date="2016-07" db="EMBL/GenBank/DDBJ databases">
        <title>Pervasive Adenine N6-methylation of Active Genes in Fungi.</title>
        <authorList>
            <consortium name="DOE Joint Genome Institute"/>
            <person name="Mondo S.J."/>
            <person name="Dannebaum R.O."/>
            <person name="Kuo R.C."/>
            <person name="Labutti K."/>
            <person name="Haridas S."/>
            <person name="Kuo A."/>
            <person name="Salamov A."/>
            <person name="Ahrendt S.R."/>
            <person name="Lipzen A."/>
            <person name="Sullivan W."/>
            <person name="Andreopoulos W.B."/>
            <person name="Clum A."/>
            <person name="Lindquist E."/>
            <person name="Daum C."/>
            <person name="Ramamoorthy G.K."/>
            <person name="Gryganskyi A."/>
            <person name="Culley D."/>
            <person name="Magnuson J.K."/>
            <person name="James T.Y."/>
            <person name="O'Malley M.A."/>
            <person name="Stajich J.E."/>
            <person name="Spatafora J.W."/>
            <person name="Visel A."/>
            <person name="Grigoriev I.V."/>
        </authorList>
    </citation>
    <scope>NUCLEOTIDE SEQUENCE [LARGE SCALE GENOMIC DNA]</scope>
    <source>
        <strain evidence="1 2">CBS 931.73</strain>
    </source>
</reference>
<comment type="caution">
    <text evidence="1">The sequence shown here is derived from an EMBL/GenBank/DDBJ whole genome shotgun (WGS) entry which is preliminary data.</text>
</comment>
<dbReference type="Gene3D" id="3.80.10.10">
    <property type="entry name" value="Ribonuclease Inhibitor"/>
    <property type="match status" value="1"/>
</dbReference>
<gene>
    <name evidence="1" type="ORF">K493DRAFT_382235</name>
</gene>
<organism evidence="1 2">
    <name type="scientific">Basidiobolus meristosporus CBS 931.73</name>
    <dbReference type="NCBI Taxonomy" id="1314790"/>
    <lineage>
        <taxon>Eukaryota</taxon>
        <taxon>Fungi</taxon>
        <taxon>Fungi incertae sedis</taxon>
        <taxon>Zoopagomycota</taxon>
        <taxon>Entomophthoromycotina</taxon>
        <taxon>Basidiobolomycetes</taxon>
        <taxon>Basidiobolales</taxon>
        <taxon>Basidiobolaceae</taxon>
        <taxon>Basidiobolus</taxon>
    </lineage>
</organism>
<evidence type="ECO:0000313" key="1">
    <source>
        <dbReference type="EMBL" id="ORX89724.1"/>
    </source>
</evidence>
<sequence length="447" mass="50883">MLLRTHLSCTDPDGFGSDEKLRFSKIDSICVPPVDYLTKIVMFLQRLITQIGTSPDEGEMVRYSPAISSPTFYTHYKPLYPYLSLARTVNLVKFQESLRVVNGTSKPVWCIGYTTEEALIDQKITQKLWSLFKGGNYDTIHKLVWRGMVPLKDIFLDTELTALQELELHWRYDPTSSPCTEDIYLDTICKSARSFRKISLHLDPWVAKIEDSDIAALIAAQEPGYLRALHVEGAHKPLTETIDALLTHHGNSLQELRIVDYIPSKSGLEKIGQFNNLKCIEFHDCFNMSDKEFRKIYPACKNLQELHLCKLPYVSCGTVRKIIETAGPSLHKLVVSQVGTDLIDSETLQSMIRYSSNLRYLDIQKMTFPAAEMCEFMRTAIQLVHIALGEPIANTPLCGDFIVHTAIRCCRRLKYLHISDLVITENSLKDLNENSRLNYIAFPLLVS</sequence>
<accession>A0A1Y1XWJ9</accession>
<dbReference type="PANTHER" id="PTHR13318:SF19">
    <property type="entry name" value="F-BOX_LRR-REPEAT PROTEIN 5"/>
    <property type="match status" value="1"/>
</dbReference>
<dbReference type="SMART" id="SM00367">
    <property type="entry name" value="LRR_CC"/>
    <property type="match status" value="2"/>
</dbReference>
<dbReference type="PANTHER" id="PTHR13318">
    <property type="entry name" value="PARTNER OF PAIRED, ISOFORM B-RELATED"/>
    <property type="match status" value="1"/>
</dbReference>
<dbReference type="SUPFAM" id="SSF52047">
    <property type="entry name" value="RNI-like"/>
    <property type="match status" value="1"/>
</dbReference>
<dbReference type="InterPro" id="IPR006553">
    <property type="entry name" value="Leu-rich_rpt_Cys-con_subtyp"/>
</dbReference>
<proteinExistence type="predicted"/>